<dbReference type="PANTHER" id="PTHR10241">
    <property type="entry name" value="LETHAL 2 GIANT LARVAE PROTEIN"/>
    <property type="match status" value="1"/>
</dbReference>
<dbReference type="GO" id="GO:0005096">
    <property type="term" value="F:GTPase activator activity"/>
    <property type="evidence" value="ECO:0007669"/>
    <property type="project" value="TreeGrafter"/>
</dbReference>
<dbReference type="GO" id="GO:0031201">
    <property type="term" value="C:SNARE complex"/>
    <property type="evidence" value="ECO:0007669"/>
    <property type="project" value="TreeGrafter"/>
</dbReference>
<dbReference type="WBParaSite" id="ECPE_0000855101-mRNA-1">
    <property type="protein sequence ID" value="ECPE_0000855101-mRNA-1"/>
    <property type="gene ID" value="ECPE_0000855101"/>
</dbReference>
<protein>
    <submittedName>
        <fullName evidence="4">LLGL domain-containing protein</fullName>
    </submittedName>
</protein>
<feature type="region of interest" description="Disordered" evidence="1">
    <location>
        <begin position="62"/>
        <end position="96"/>
    </location>
</feature>
<dbReference type="EMBL" id="UZAN01046095">
    <property type="protein sequence ID" value="VDP83708.1"/>
    <property type="molecule type" value="Genomic_DNA"/>
</dbReference>
<gene>
    <name evidence="2" type="ORF">ECPE_LOCUS8525</name>
</gene>
<sequence>MDPYAVAVLLQHDLVVVDLLSPNLAIFENPYPMDLHSSPVTACLYLVDCPGDLVPAFFSVGSRSQRSRAGPNTSASNSSNESETFSSREWPITGGEWGLSYNPYPELVLTG</sequence>
<dbReference type="PANTHER" id="PTHR10241:SF25">
    <property type="entry name" value="TOMOSYN, ISOFORM C"/>
    <property type="match status" value="1"/>
</dbReference>
<name>A0A183ANJ0_9TREM</name>
<evidence type="ECO:0000313" key="4">
    <source>
        <dbReference type="WBParaSite" id="ECPE_0000855101-mRNA-1"/>
    </source>
</evidence>
<reference evidence="2 3" key="2">
    <citation type="submission" date="2018-11" db="EMBL/GenBank/DDBJ databases">
        <authorList>
            <consortium name="Pathogen Informatics"/>
        </authorList>
    </citation>
    <scope>NUCLEOTIDE SEQUENCE [LARGE SCALE GENOMIC DNA]</scope>
    <source>
        <strain evidence="2 3">Egypt</strain>
    </source>
</reference>
<dbReference type="GO" id="GO:0006887">
    <property type="term" value="P:exocytosis"/>
    <property type="evidence" value="ECO:0007669"/>
    <property type="project" value="TreeGrafter"/>
</dbReference>
<dbReference type="AlphaFoldDB" id="A0A183ANJ0"/>
<keyword evidence="3" id="KW-1185">Reference proteome</keyword>
<organism evidence="4">
    <name type="scientific">Echinostoma caproni</name>
    <dbReference type="NCBI Taxonomy" id="27848"/>
    <lineage>
        <taxon>Eukaryota</taxon>
        <taxon>Metazoa</taxon>
        <taxon>Spiralia</taxon>
        <taxon>Lophotrochozoa</taxon>
        <taxon>Platyhelminthes</taxon>
        <taxon>Trematoda</taxon>
        <taxon>Digenea</taxon>
        <taxon>Plagiorchiida</taxon>
        <taxon>Echinostomata</taxon>
        <taxon>Echinostomatoidea</taxon>
        <taxon>Echinostomatidae</taxon>
        <taxon>Echinostoma</taxon>
    </lineage>
</organism>
<dbReference type="OrthoDB" id="19944at2759"/>
<evidence type="ECO:0000313" key="2">
    <source>
        <dbReference type="EMBL" id="VDP83708.1"/>
    </source>
</evidence>
<dbReference type="GO" id="GO:0019905">
    <property type="term" value="F:syntaxin binding"/>
    <property type="evidence" value="ECO:0007669"/>
    <property type="project" value="TreeGrafter"/>
</dbReference>
<dbReference type="GO" id="GO:0006893">
    <property type="term" value="P:Golgi to plasma membrane transport"/>
    <property type="evidence" value="ECO:0007669"/>
    <property type="project" value="TreeGrafter"/>
</dbReference>
<dbReference type="Proteomes" id="UP000272942">
    <property type="component" value="Unassembled WGS sequence"/>
</dbReference>
<feature type="compositionally biased region" description="Low complexity" evidence="1">
    <location>
        <begin position="72"/>
        <end position="87"/>
    </location>
</feature>
<dbReference type="GO" id="GO:0005886">
    <property type="term" value="C:plasma membrane"/>
    <property type="evidence" value="ECO:0007669"/>
    <property type="project" value="TreeGrafter"/>
</dbReference>
<dbReference type="GO" id="GO:0045159">
    <property type="term" value="F:myosin II binding"/>
    <property type="evidence" value="ECO:0007669"/>
    <property type="project" value="TreeGrafter"/>
</dbReference>
<reference evidence="4" key="1">
    <citation type="submission" date="2016-06" db="UniProtKB">
        <authorList>
            <consortium name="WormBaseParasite"/>
        </authorList>
    </citation>
    <scope>IDENTIFICATION</scope>
</reference>
<proteinExistence type="predicted"/>
<accession>A0A183ANJ0</accession>
<evidence type="ECO:0000256" key="1">
    <source>
        <dbReference type="SAM" id="MobiDB-lite"/>
    </source>
</evidence>
<evidence type="ECO:0000313" key="3">
    <source>
        <dbReference type="Proteomes" id="UP000272942"/>
    </source>
</evidence>